<reference evidence="2" key="1">
    <citation type="journal article" date="2022" name="Mol. Ecol. Resour.">
        <title>The genomes of chicory, endive, great burdock and yacon provide insights into Asteraceae palaeo-polyploidization history and plant inulin production.</title>
        <authorList>
            <person name="Fan W."/>
            <person name="Wang S."/>
            <person name="Wang H."/>
            <person name="Wang A."/>
            <person name="Jiang F."/>
            <person name="Liu H."/>
            <person name="Zhao H."/>
            <person name="Xu D."/>
            <person name="Zhang Y."/>
        </authorList>
    </citation>
    <scope>NUCLEOTIDE SEQUENCE [LARGE SCALE GENOMIC DNA]</scope>
    <source>
        <strain evidence="2">cv. Niubang</strain>
    </source>
</reference>
<evidence type="ECO:0000313" key="2">
    <source>
        <dbReference type="Proteomes" id="UP001055879"/>
    </source>
</evidence>
<dbReference type="EMBL" id="CM042050">
    <property type="protein sequence ID" value="KAI3733731.1"/>
    <property type="molecule type" value="Genomic_DNA"/>
</dbReference>
<protein>
    <submittedName>
        <fullName evidence="1">Uncharacterized protein</fullName>
    </submittedName>
</protein>
<sequence>MGHYIVRGENPKNPELHSRVWQWIDVAKMDATKENDRIKALKVLFMPDIDIPPSLPQSNSGRVISIYQI</sequence>
<comment type="caution">
    <text evidence="1">The sequence shown here is derived from an EMBL/GenBank/DDBJ whole genome shotgun (WGS) entry which is preliminary data.</text>
</comment>
<accession>A0ACB9CHI0</accession>
<keyword evidence="2" id="KW-1185">Reference proteome</keyword>
<reference evidence="1 2" key="2">
    <citation type="journal article" date="2022" name="Mol. Ecol. Resour.">
        <title>The genomes of chicory, endive, great burdock and yacon provide insights into Asteraceae paleo-polyploidization history and plant inulin production.</title>
        <authorList>
            <person name="Fan W."/>
            <person name="Wang S."/>
            <person name="Wang H."/>
            <person name="Wang A."/>
            <person name="Jiang F."/>
            <person name="Liu H."/>
            <person name="Zhao H."/>
            <person name="Xu D."/>
            <person name="Zhang Y."/>
        </authorList>
    </citation>
    <scope>NUCLEOTIDE SEQUENCE [LARGE SCALE GENOMIC DNA]</scope>
    <source>
        <strain evidence="2">cv. Niubang</strain>
    </source>
</reference>
<organism evidence="1 2">
    <name type="scientific">Arctium lappa</name>
    <name type="common">Greater burdock</name>
    <name type="synonym">Lappa major</name>
    <dbReference type="NCBI Taxonomy" id="4217"/>
    <lineage>
        <taxon>Eukaryota</taxon>
        <taxon>Viridiplantae</taxon>
        <taxon>Streptophyta</taxon>
        <taxon>Embryophyta</taxon>
        <taxon>Tracheophyta</taxon>
        <taxon>Spermatophyta</taxon>
        <taxon>Magnoliopsida</taxon>
        <taxon>eudicotyledons</taxon>
        <taxon>Gunneridae</taxon>
        <taxon>Pentapetalae</taxon>
        <taxon>asterids</taxon>
        <taxon>campanulids</taxon>
        <taxon>Asterales</taxon>
        <taxon>Asteraceae</taxon>
        <taxon>Carduoideae</taxon>
        <taxon>Cardueae</taxon>
        <taxon>Arctiinae</taxon>
        <taxon>Arctium</taxon>
    </lineage>
</organism>
<proteinExistence type="predicted"/>
<gene>
    <name evidence="1" type="ORF">L6452_13185</name>
</gene>
<evidence type="ECO:0000313" key="1">
    <source>
        <dbReference type="EMBL" id="KAI3733731.1"/>
    </source>
</evidence>
<dbReference type="Proteomes" id="UP001055879">
    <property type="component" value="Linkage Group LG04"/>
</dbReference>
<name>A0ACB9CHI0_ARCLA</name>